<dbReference type="EMBL" id="SPHZ02000006">
    <property type="protein sequence ID" value="KAF0911990.1"/>
    <property type="molecule type" value="Genomic_DNA"/>
</dbReference>
<evidence type="ECO:0000259" key="1">
    <source>
        <dbReference type="PROSITE" id="PS50181"/>
    </source>
</evidence>
<dbReference type="OrthoDB" id="587254at2759"/>
<dbReference type="Gene3D" id="1.20.1280.50">
    <property type="match status" value="1"/>
</dbReference>
<dbReference type="Pfam" id="PF12937">
    <property type="entry name" value="F-box-like"/>
    <property type="match status" value="1"/>
</dbReference>
<keyword evidence="3" id="KW-1185">Reference proteome</keyword>
<organism evidence="2 3">
    <name type="scientific">Oryza meyeriana var. granulata</name>
    <dbReference type="NCBI Taxonomy" id="110450"/>
    <lineage>
        <taxon>Eukaryota</taxon>
        <taxon>Viridiplantae</taxon>
        <taxon>Streptophyta</taxon>
        <taxon>Embryophyta</taxon>
        <taxon>Tracheophyta</taxon>
        <taxon>Spermatophyta</taxon>
        <taxon>Magnoliopsida</taxon>
        <taxon>Liliopsida</taxon>
        <taxon>Poales</taxon>
        <taxon>Poaceae</taxon>
        <taxon>BOP clade</taxon>
        <taxon>Oryzoideae</taxon>
        <taxon>Oryzeae</taxon>
        <taxon>Oryzinae</taxon>
        <taxon>Oryza</taxon>
        <taxon>Oryza meyeriana</taxon>
    </lineage>
</organism>
<dbReference type="PROSITE" id="PS50181">
    <property type="entry name" value="FBOX"/>
    <property type="match status" value="1"/>
</dbReference>
<dbReference type="Proteomes" id="UP000479710">
    <property type="component" value="Unassembled WGS sequence"/>
</dbReference>
<protein>
    <recommendedName>
        <fullName evidence="1">F-box domain-containing protein</fullName>
    </recommendedName>
</protein>
<dbReference type="InterPro" id="IPR050796">
    <property type="entry name" value="SCF_F-box_component"/>
</dbReference>
<dbReference type="SUPFAM" id="SSF81383">
    <property type="entry name" value="F-box domain"/>
    <property type="match status" value="1"/>
</dbReference>
<dbReference type="InterPro" id="IPR036047">
    <property type="entry name" value="F-box-like_dom_sf"/>
</dbReference>
<reference evidence="2 3" key="1">
    <citation type="submission" date="2019-11" db="EMBL/GenBank/DDBJ databases">
        <title>Whole genome sequence of Oryza granulata.</title>
        <authorList>
            <person name="Li W."/>
        </authorList>
    </citation>
    <scope>NUCLEOTIDE SEQUENCE [LARGE SCALE GENOMIC DNA]</scope>
    <source>
        <strain evidence="3">cv. Menghai</strain>
        <tissue evidence="2">Leaf</tissue>
    </source>
</reference>
<dbReference type="InterPro" id="IPR001810">
    <property type="entry name" value="F-box_dom"/>
</dbReference>
<accession>A0A6G1DHN3</accession>
<dbReference type="CDD" id="cd22157">
    <property type="entry name" value="F-box_AtFBW1-like"/>
    <property type="match status" value="1"/>
</dbReference>
<dbReference type="PANTHER" id="PTHR31672">
    <property type="entry name" value="BNACNNG10540D PROTEIN"/>
    <property type="match status" value="1"/>
</dbReference>
<evidence type="ECO:0000313" key="2">
    <source>
        <dbReference type="EMBL" id="KAF0911990.1"/>
    </source>
</evidence>
<comment type="caution">
    <text evidence="2">The sequence shown here is derived from an EMBL/GenBank/DDBJ whole genome shotgun (WGS) entry which is preliminary data.</text>
</comment>
<gene>
    <name evidence="2" type="ORF">E2562_012801</name>
</gene>
<feature type="domain" description="F-box" evidence="1">
    <location>
        <begin position="1"/>
        <end position="46"/>
    </location>
</feature>
<dbReference type="AlphaFoldDB" id="A0A6G1DHN3"/>
<dbReference type="SMART" id="SM00256">
    <property type="entry name" value="FBOX"/>
    <property type="match status" value="1"/>
</dbReference>
<name>A0A6G1DHN3_9ORYZ</name>
<evidence type="ECO:0000313" key="3">
    <source>
        <dbReference type="Proteomes" id="UP000479710"/>
    </source>
</evidence>
<sequence>MTGAQHLPDELIQEILLRLPPRTIGRCLAVCKAWCSLVSAPIFHRASADRPAAVAKVTSTWASFHGGAGDGDGLPGSFFHKVMLFDSYRCRWVRGNVHKTPPSPRGIKLSSPRNLATTIVGSWDGVVCIDRGLLPDADRHRQYVLWNPLTRACATVSPPPGRGVIIGAYAHPATMRFHLLHAAC</sequence>
<proteinExistence type="predicted"/>